<gene>
    <name evidence="1" type="ORF">ALQ32_02952</name>
</gene>
<accession>A0A3M3ZF76</accession>
<dbReference type="Proteomes" id="UP000268056">
    <property type="component" value="Unassembled WGS sequence"/>
</dbReference>
<protein>
    <recommendedName>
        <fullName evidence="3">YqcI/YcgG family protein</fullName>
    </recommendedName>
</protein>
<dbReference type="RefSeq" id="WP_199726802.1">
    <property type="nucleotide sequence ID" value="NZ_RBQC01000012.1"/>
</dbReference>
<dbReference type="PANTHER" id="PTHR40045:SF1">
    <property type="entry name" value="YQCI_YCGG FAMILY PROTEIN"/>
    <property type="match status" value="1"/>
</dbReference>
<proteinExistence type="predicted"/>
<dbReference type="EMBL" id="RBQC01000012">
    <property type="protein sequence ID" value="RMO93281.1"/>
    <property type="molecule type" value="Genomic_DNA"/>
</dbReference>
<dbReference type="InterPro" id="IPR014988">
    <property type="entry name" value="Uncharacterised_YqcI/YcgG"/>
</dbReference>
<evidence type="ECO:0000313" key="1">
    <source>
        <dbReference type="EMBL" id="RMO93281.1"/>
    </source>
</evidence>
<evidence type="ECO:0000313" key="2">
    <source>
        <dbReference type="Proteomes" id="UP000268056"/>
    </source>
</evidence>
<organism evidence="1 2">
    <name type="scientific">Pseudomonas syringae pv. tagetis</name>
    <dbReference type="NCBI Taxonomy" id="129140"/>
    <lineage>
        <taxon>Bacteria</taxon>
        <taxon>Pseudomonadati</taxon>
        <taxon>Pseudomonadota</taxon>
        <taxon>Gammaproteobacteria</taxon>
        <taxon>Pseudomonadales</taxon>
        <taxon>Pseudomonadaceae</taxon>
        <taxon>Pseudomonas</taxon>
    </lineage>
</organism>
<dbReference type="PANTHER" id="PTHR40045">
    <property type="entry name" value="YCGG FAMILY PROTEIN"/>
    <property type="match status" value="1"/>
</dbReference>
<reference evidence="1 2" key="1">
    <citation type="submission" date="2018-08" db="EMBL/GenBank/DDBJ databases">
        <title>Recombination of ecologically and evolutionarily significant loci maintains genetic cohesion in the Pseudomonas syringae species complex.</title>
        <authorList>
            <person name="Dillon M."/>
            <person name="Thakur S."/>
            <person name="Almeida R.N.D."/>
            <person name="Weir B.S."/>
            <person name="Guttman D.S."/>
        </authorList>
    </citation>
    <scope>NUCLEOTIDE SEQUENCE [LARGE SCALE GENOMIC DNA]</scope>
    <source>
        <strain evidence="1 2">ICMP 4092</strain>
    </source>
</reference>
<dbReference type="Pfam" id="PF08892">
    <property type="entry name" value="YqcI_YcgG"/>
    <property type="match status" value="1"/>
</dbReference>
<dbReference type="AlphaFoldDB" id="A0A3M3ZF76"/>
<evidence type="ECO:0008006" key="3">
    <source>
        <dbReference type="Google" id="ProtNLM"/>
    </source>
</evidence>
<sequence length="269" mass="31178">MLPKSEMLLRQSVVRHLLESDTALEMGWRVQAYRQFEQVLSDKGFPCLFGRRANKSGSCLLLFIPCEHEQQALRDGMEEYVKFVNDTPLEDRLFNPLIVIFEKNDFNSLAEEQAYAWATLQQLHDGDRSPWPAKACTDPEVFEWTYHFAGLPMFINMSFPRHSAMKSRSLGGHIVFVVNPRENFDEVASAETESGRKVREKIRQRIADYNNGVVPDTLGFFGDRSSLEWKQYQLYEEGGLALSRCPLHIKVDKTDHLNSVEYPWIYRCC</sequence>
<comment type="caution">
    <text evidence="1">The sequence shown here is derived from an EMBL/GenBank/DDBJ whole genome shotgun (WGS) entry which is preliminary data.</text>
</comment>
<name>A0A3M3ZF76_9PSED</name>